<name>A0A8J2UH89_9BACT</name>
<dbReference type="Gene3D" id="3.40.50.300">
    <property type="entry name" value="P-loop containing nucleotide triphosphate hydrolases"/>
    <property type="match status" value="1"/>
</dbReference>
<dbReference type="InterPro" id="IPR038718">
    <property type="entry name" value="SNF2-like_sf"/>
</dbReference>
<dbReference type="SMART" id="SM00487">
    <property type="entry name" value="DEXDc"/>
    <property type="match status" value="1"/>
</dbReference>
<dbReference type="Pfam" id="PF00176">
    <property type="entry name" value="SNF2-rel_dom"/>
    <property type="match status" value="1"/>
</dbReference>
<dbReference type="GO" id="GO:0005524">
    <property type="term" value="F:ATP binding"/>
    <property type="evidence" value="ECO:0007669"/>
    <property type="project" value="InterPro"/>
</dbReference>
<dbReference type="SMART" id="SM00490">
    <property type="entry name" value="HELICc"/>
    <property type="match status" value="1"/>
</dbReference>
<dbReference type="Pfam" id="PF00271">
    <property type="entry name" value="Helicase_C"/>
    <property type="match status" value="1"/>
</dbReference>
<dbReference type="Proteomes" id="UP000607559">
    <property type="component" value="Unassembled WGS sequence"/>
</dbReference>
<sequence length="950" mass="109320">MPRELTTGILLNFNQEKRGGLALELLLVMEKKEGRSYQRIPLTGGHYKAYLQGLPAPVAAVVRRAADEALIEQLVRSGFGWLRDTEKPFELLDDRHYTLLRQWMADVLQALKPLAPAMKYFFYLPPGEAYHSTAIRPASLSTATPGLQFRLEKETGMLHLRVMVVVGSGIFPLADFQQWPYFLKSGNEFFLLKKEDREVLEQHRAGELEAREEGMPRFMATVVRPLAEHYPVNMDAVIRMERIEELPSGRVYVSELNENFLMIRPKWLYADLEVEDDEDLETRVEQEDRVLVVARRKEEEARLMEALRELHPKFGSQSNGYFYLNFKEALEKSWFLRFYQRMQEMDIPVLGMNFLRKFKYNTNVPTFEMVAGRGIDWFDLSIRVSYGELVVPLAELRKAILGRQEYILLSDGSLGMLPKEWLDKYSLLLRMGQLREGGVRLPALHWTILAEAGGGSADEALERELEEKKRRWASLDTGREWLVPAAVKATLRDYQLAGFHWMCLLDEMGWGGCLADDMGLGKTLQTLSFLQHVVERYPEETHLVVCPTSLLYNWEGELRKFVPGLDYYLHYGADRELDEERFRRAHIIITSYGMVRNDIEHFSRWRFGYVILDESQAIKNPGSQVRKAIQQLQARNRLALSGTPVQNNTFDLYAQMDFLNPGMLGSADFFRAEFAGPIDRNGDREAALRLRKLIYPFILRRTKEQVARDLPDKTEMILWCQMGEEQRKIYDSHKDHYRESLLERIASAGMGKSSIYILEGLTKLRQICDSPALLADPFPNVSVKLEELVREITENTGNHKCLVFSQFTSMLGLIRGALEEMGVPYLYLDGGVAAEQRRESVQRFQEEEGMRVFLISLKAGGVGLTLTAADYVYLVDPWWNPAAEQQAIDRSHRIGQVKKVFAYRMICKDTVEEKILQLQEKKRSLAADLVADEAGFVKQLTSEDVAYLFS</sequence>
<evidence type="ECO:0000256" key="1">
    <source>
        <dbReference type="ARBA" id="ARBA00022801"/>
    </source>
</evidence>
<dbReference type="PROSITE" id="PS51192">
    <property type="entry name" value="HELICASE_ATP_BIND_1"/>
    <property type="match status" value="1"/>
</dbReference>
<dbReference type="InterPro" id="IPR013663">
    <property type="entry name" value="Helicase_SWF/SNF/SWI_bac"/>
</dbReference>
<dbReference type="Gene3D" id="3.40.50.10810">
    <property type="entry name" value="Tandem AAA-ATPase domain"/>
    <property type="match status" value="1"/>
</dbReference>
<feature type="domain" description="Helicase ATP-binding" evidence="2">
    <location>
        <begin position="503"/>
        <end position="662"/>
    </location>
</feature>
<dbReference type="InterPro" id="IPR001650">
    <property type="entry name" value="Helicase_C-like"/>
</dbReference>
<dbReference type="InterPro" id="IPR027417">
    <property type="entry name" value="P-loop_NTPase"/>
</dbReference>
<keyword evidence="1" id="KW-0378">Hydrolase</keyword>
<reference evidence="4" key="2">
    <citation type="submission" date="2020-09" db="EMBL/GenBank/DDBJ databases">
        <authorList>
            <person name="Sun Q."/>
            <person name="Zhou Y."/>
        </authorList>
    </citation>
    <scope>NUCLEOTIDE SEQUENCE</scope>
    <source>
        <strain evidence="4">CGMCC 1.15448</strain>
    </source>
</reference>
<comment type="caution">
    <text evidence="4">The sequence shown here is derived from an EMBL/GenBank/DDBJ whole genome shotgun (WGS) entry which is preliminary data.</text>
</comment>
<dbReference type="InterPro" id="IPR014001">
    <property type="entry name" value="Helicase_ATP-bd"/>
</dbReference>
<dbReference type="CDD" id="cd18012">
    <property type="entry name" value="DEXQc_arch_SWI2_SNF2"/>
    <property type="match status" value="1"/>
</dbReference>
<feature type="domain" description="Helicase C-terminal" evidence="3">
    <location>
        <begin position="784"/>
        <end position="944"/>
    </location>
</feature>
<proteinExistence type="predicted"/>
<dbReference type="GO" id="GO:0016787">
    <property type="term" value="F:hydrolase activity"/>
    <property type="evidence" value="ECO:0007669"/>
    <property type="project" value="UniProtKB-KW"/>
</dbReference>
<keyword evidence="5" id="KW-1185">Reference proteome</keyword>
<dbReference type="PANTHER" id="PTHR10799">
    <property type="entry name" value="SNF2/RAD54 HELICASE FAMILY"/>
    <property type="match status" value="1"/>
</dbReference>
<dbReference type="PROSITE" id="PS51194">
    <property type="entry name" value="HELICASE_CTER"/>
    <property type="match status" value="1"/>
</dbReference>
<dbReference type="SUPFAM" id="SSF52540">
    <property type="entry name" value="P-loop containing nucleoside triphosphate hydrolases"/>
    <property type="match status" value="2"/>
</dbReference>
<dbReference type="CDD" id="cd18793">
    <property type="entry name" value="SF2_C_SNF"/>
    <property type="match status" value="1"/>
</dbReference>
<accession>A0A8J2UH89</accession>
<gene>
    <name evidence="4" type="ORF">GCM10011511_44260</name>
</gene>
<evidence type="ECO:0000259" key="3">
    <source>
        <dbReference type="PROSITE" id="PS51194"/>
    </source>
</evidence>
<dbReference type="InterPro" id="IPR000330">
    <property type="entry name" value="SNF2_N"/>
</dbReference>
<dbReference type="InterPro" id="IPR049730">
    <property type="entry name" value="SNF2/RAD54-like_C"/>
</dbReference>
<reference evidence="4" key="1">
    <citation type="journal article" date="2014" name="Int. J. Syst. Evol. Microbiol.">
        <title>Complete genome sequence of Corynebacterium casei LMG S-19264T (=DSM 44701T), isolated from a smear-ripened cheese.</title>
        <authorList>
            <consortium name="US DOE Joint Genome Institute (JGI-PGF)"/>
            <person name="Walter F."/>
            <person name="Albersmeier A."/>
            <person name="Kalinowski J."/>
            <person name="Ruckert C."/>
        </authorList>
    </citation>
    <scope>NUCLEOTIDE SEQUENCE</scope>
    <source>
        <strain evidence="4">CGMCC 1.15448</strain>
    </source>
</reference>
<dbReference type="EMBL" id="BMJC01000005">
    <property type="protein sequence ID" value="GGB15596.1"/>
    <property type="molecule type" value="Genomic_DNA"/>
</dbReference>
<dbReference type="Pfam" id="PF08455">
    <property type="entry name" value="SNF2_assoc"/>
    <property type="match status" value="1"/>
</dbReference>
<protein>
    <recommendedName>
        <fullName evidence="6">ATP-dependent helicase</fullName>
    </recommendedName>
</protein>
<evidence type="ECO:0008006" key="6">
    <source>
        <dbReference type="Google" id="ProtNLM"/>
    </source>
</evidence>
<evidence type="ECO:0000259" key="2">
    <source>
        <dbReference type="PROSITE" id="PS51192"/>
    </source>
</evidence>
<evidence type="ECO:0000313" key="4">
    <source>
        <dbReference type="EMBL" id="GGB15596.1"/>
    </source>
</evidence>
<evidence type="ECO:0000313" key="5">
    <source>
        <dbReference type="Proteomes" id="UP000607559"/>
    </source>
</evidence>
<organism evidence="4 5">
    <name type="scientific">Puia dinghuensis</name>
    <dbReference type="NCBI Taxonomy" id="1792502"/>
    <lineage>
        <taxon>Bacteria</taxon>
        <taxon>Pseudomonadati</taxon>
        <taxon>Bacteroidota</taxon>
        <taxon>Chitinophagia</taxon>
        <taxon>Chitinophagales</taxon>
        <taxon>Chitinophagaceae</taxon>
        <taxon>Puia</taxon>
    </lineage>
</organism>
<dbReference type="AlphaFoldDB" id="A0A8J2UH89"/>